<evidence type="ECO:0000256" key="4">
    <source>
        <dbReference type="ARBA" id="ARBA00022927"/>
    </source>
</evidence>
<feature type="compositionally biased region" description="Polar residues" evidence="8">
    <location>
        <begin position="126"/>
        <end position="140"/>
    </location>
</feature>
<organism evidence="10">
    <name type="scientific">freshwater metagenome</name>
    <dbReference type="NCBI Taxonomy" id="449393"/>
    <lineage>
        <taxon>unclassified sequences</taxon>
        <taxon>metagenomes</taxon>
        <taxon>ecological metagenomes</taxon>
    </lineage>
</organism>
<evidence type="ECO:0000256" key="8">
    <source>
        <dbReference type="SAM" id="MobiDB-lite"/>
    </source>
</evidence>
<dbReference type="PANTHER" id="PTHR33162">
    <property type="entry name" value="SEC-INDEPENDENT PROTEIN TRANSLOCASE PROTEIN TATA, CHLOROPLASTIC"/>
    <property type="match status" value="1"/>
</dbReference>
<keyword evidence="6" id="KW-0811">Translocation</keyword>
<evidence type="ECO:0000256" key="3">
    <source>
        <dbReference type="ARBA" id="ARBA00022692"/>
    </source>
</evidence>
<dbReference type="EMBL" id="CAEZWM010000001">
    <property type="protein sequence ID" value="CAB4644213.1"/>
    <property type="molecule type" value="Genomic_DNA"/>
</dbReference>
<dbReference type="AlphaFoldDB" id="A0A6J6K786"/>
<dbReference type="Pfam" id="PF02416">
    <property type="entry name" value="TatA_B_E"/>
    <property type="match status" value="1"/>
</dbReference>
<accession>A0A6J6K786</accession>
<evidence type="ECO:0000313" key="10">
    <source>
        <dbReference type="EMBL" id="CAB4644213.1"/>
    </source>
</evidence>
<gene>
    <name evidence="10" type="ORF">UFOPK2242_00021</name>
</gene>
<evidence type="ECO:0000256" key="6">
    <source>
        <dbReference type="ARBA" id="ARBA00023010"/>
    </source>
</evidence>
<dbReference type="InterPro" id="IPR003369">
    <property type="entry name" value="TatA/B/E"/>
</dbReference>
<keyword evidence="4" id="KW-0653">Protein transport</keyword>
<dbReference type="Gene3D" id="1.20.5.3310">
    <property type="match status" value="1"/>
</dbReference>
<dbReference type="PRINTS" id="PR01506">
    <property type="entry name" value="TATBPROTEIN"/>
</dbReference>
<evidence type="ECO:0000256" key="7">
    <source>
        <dbReference type="ARBA" id="ARBA00023136"/>
    </source>
</evidence>
<protein>
    <submittedName>
        <fullName evidence="10">Unannotated protein</fullName>
    </submittedName>
</protein>
<reference evidence="10" key="1">
    <citation type="submission" date="2020-05" db="EMBL/GenBank/DDBJ databases">
        <authorList>
            <person name="Chiriac C."/>
            <person name="Salcher M."/>
            <person name="Ghai R."/>
            <person name="Kavagutti S V."/>
        </authorList>
    </citation>
    <scope>NUCLEOTIDE SEQUENCE</scope>
</reference>
<comment type="subcellular location">
    <subcellularLocation>
        <location evidence="1">Membrane</location>
        <topology evidence="1">Single-pass membrane protein</topology>
    </subcellularLocation>
</comment>
<evidence type="ECO:0000256" key="2">
    <source>
        <dbReference type="ARBA" id="ARBA00022448"/>
    </source>
</evidence>
<feature type="transmembrane region" description="Helical" evidence="9">
    <location>
        <begin position="6"/>
        <end position="22"/>
    </location>
</feature>
<feature type="region of interest" description="Disordered" evidence="8">
    <location>
        <begin position="93"/>
        <end position="150"/>
    </location>
</feature>
<keyword evidence="2" id="KW-0813">Transport</keyword>
<keyword evidence="7 9" id="KW-0472">Membrane</keyword>
<feature type="compositionally biased region" description="Polar residues" evidence="8">
    <location>
        <begin position="106"/>
        <end position="117"/>
    </location>
</feature>
<keyword evidence="5 9" id="KW-1133">Transmembrane helix</keyword>
<sequence length="150" mass="16266">MIPQLGPLEIVVVVLVALLVFGPKRLPEVGRQVGRGLREVKKLQEQVSQELHQVLHSDDPEDPFSGLTDFVSRVGGAEDKRIDDVDNVNNLDDSVKLGEDIPQPNQPLSDSVTNSDLRISKHLDQNESQSGSAAPSTGQAPSKYRPPAAD</sequence>
<proteinExistence type="predicted"/>
<keyword evidence="3 9" id="KW-0812">Transmembrane</keyword>
<evidence type="ECO:0000256" key="9">
    <source>
        <dbReference type="SAM" id="Phobius"/>
    </source>
</evidence>
<dbReference type="GO" id="GO:0016020">
    <property type="term" value="C:membrane"/>
    <property type="evidence" value="ECO:0007669"/>
    <property type="project" value="UniProtKB-SubCell"/>
</dbReference>
<dbReference type="PANTHER" id="PTHR33162:SF1">
    <property type="entry name" value="SEC-INDEPENDENT PROTEIN TRANSLOCASE PROTEIN TATA, CHLOROPLASTIC"/>
    <property type="match status" value="1"/>
</dbReference>
<evidence type="ECO:0000256" key="5">
    <source>
        <dbReference type="ARBA" id="ARBA00022989"/>
    </source>
</evidence>
<evidence type="ECO:0000256" key="1">
    <source>
        <dbReference type="ARBA" id="ARBA00004167"/>
    </source>
</evidence>
<name>A0A6J6K786_9ZZZZ</name>
<dbReference type="GO" id="GO:0015031">
    <property type="term" value="P:protein transport"/>
    <property type="evidence" value="ECO:0007669"/>
    <property type="project" value="UniProtKB-KW"/>
</dbReference>